<dbReference type="Pfam" id="PF06703">
    <property type="entry name" value="SPC25"/>
    <property type="match status" value="1"/>
</dbReference>
<evidence type="ECO:0000256" key="6">
    <source>
        <dbReference type="ARBA" id="ARBA00022989"/>
    </source>
</evidence>
<evidence type="ECO:0000256" key="3">
    <source>
        <dbReference type="ARBA" id="ARBA00017057"/>
    </source>
</evidence>
<accession>A0A1Y1XQR0</accession>
<dbReference type="EMBL" id="MCFE01000545">
    <property type="protein sequence ID" value="ORX87836.1"/>
    <property type="molecule type" value="Genomic_DNA"/>
</dbReference>
<dbReference type="GO" id="GO:0045047">
    <property type="term" value="P:protein targeting to ER"/>
    <property type="evidence" value="ECO:0007669"/>
    <property type="project" value="TreeGrafter"/>
</dbReference>
<evidence type="ECO:0000256" key="4">
    <source>
        <dbReference type="ARBA" id="ARBA00022692"/>
    </source>
</evidence>
<dbReference type="PANTHER" id="PTHR13085">
    <property type="entry name" value="MICROSOMAL SIGNAL PEPTIDASE 25 KDA SUBUNIT"/>
    <property type="match status" value="1"/>
</dbReference>
<evidence type="ECO:0000313" key="10">
    <source>
        <dbReference type="EMBL" id="ORX87836.1"/>
    </source>
</evidence>
<reference evidence="10 11" key="1">
    <citation type="submission" date="2016-07" db="EMBL/GenBank/DDBJ databases">
        <title>Pervasive Adenine N6-methylation of Active Genes in Fungi.</title>
        <authorList>
            <consortium name="DOE Joint Genome Institute"/>
            <person name="Mondo S.J."/>
            <person name="Dannebaum R.O."/>
            <person name="Kuo R.C."/>
            <person name="Labutti K."/>
            <person name="Haridas S."/>
            <person name="Kuo A."/>
            <person name="Salamov A."/>
            <person name="Ahrendt S.R."/>
            <person name="Lipzen A."/>
            <person name="Sullivan W."/>
            <person name="Andreopoulos W.B."/>
            <person name="Clum A."/>
            <person name="Lindquist E."/>
            <person name="Daum C."/>
            <person name="Ramamoorthy G.K."/>
            <person name="Gryganskyi A."/>
            <person name="Culley D."/>
            <person name="Magnuson J.K."/>
            <person name="James T.Y."/>
            <person name="O'Malley M.A."/>
            <person name="Stajich J.E."/>
            <person name="Spatafora J.W."/>
            <person name="Visel A."/>
            <person name="Grigoriev I.V."/>
        </authorList>
    </citation>
    <scope>NUCLEOTIDE SEQUENCE [LARGE SCALE GENOMIC DNA]</scope>
    <source>
        <strain evidence="10 11">CBS 931.73</strain>
    </source>
</reference>
<evidence type="ECO:0000256" key="2">
    <source>
        <dbReference type="ARBA" id="ARBA00007324"/>
    </source>
</evidence>
<sequence>MTEKVTKDDQPETFQELPVVNNGSISELRIACDEALPKFLTKKLGYQESHQHNDIKLLFGYIACAFAGISVYVSYKMSFEDSKLIVAGCVLGYFIFSSAMTLYTWKIQKNVVFVGVNKESNLKLEVGVLTKAYNPIYQLSMKLTDPKSGKSVEQQINQSFAAWFDQVGHFAEDLFNHDVELLLSQCEGKLQN</sequence>
<proteinExistence type="inferred from homology"/>
<keyword evidence="7 9" id="KW-0472">Membrane</keyword>
<dbReference type="GO" id="GO:0006465">
    <property type="term" value="P:signal peptide processing"/>
    <property type="evidence" value="ECO:0007669"/>
    <property type="project" value="InterPro"/>
</dbReference>
<keyword evidence="5" id="KW-0256">Endoplasmic reticulum</keyword>
<organism evidence="10 11">
    <name type="scientific">Basidiobolus meristosporus CBS 931.73</name>
    <dbReference type="NCBI Taxonomy" id="1314790"/>
    <lineage>
        <taxon>Eukaryota</taxon>
        <taxon>Fungi</taxon>
        <taxon>Fungi incertae sedis</taxon>
        <taxon>Zoopagomycota</taxon>
        <taxon>Entomophthoromycotina</taxon>
        <taxon>Basidiobolomycetes</taxon>
        <taxon>Basidiobolales</taxon>
        <taxon>Basidiobolaceae</taxon>
        <taxon>Basidiobolus</taxon>
    </lineage>
</organism>
<comment type="function">
    <text evidence="8">Component of the signal peptidase complex (SPC) which catalyzes the cleavage of N-terminal signal sequences from nascent proteins as they are translocated into the lumen of the endoplasmic reticulum. Enhances the enzymatic activity of SPC and facilitates the interactions between different components of the translocation site.</text>
</comment>
<evidence type="ECO:0000256" key="1">
    <source>
        <dbReference type="ARBA" id="ARBA00004477"/>
    </source>
</evidence>
<keyword evidence="6 9" id="KW-1133">Transmembrane helix</keyword>
<evidence type="ECO:0000313" key="11">
    <source>
        <dbReference type="Proteomes" id="UP000193498"/>
    </source>
</evidence>
<dbReference type="STRING" id="1314790.A0A1Y1XQR0"/>
<feature type="transmembrane region" description="Helical" evidence="9">
    <location>
        <begin position="84"/>
        <end position="105"/>
    </location>
</feature>
<dbReference type="FunCoup" id="A0A1Y1XQR0">
    <property type="interactions" value="109"/>
</dbReference>
<dbReference type="Proteomes" id="UP000193498">
    <property type="component" value="Unassembled WGS sequence"/>
</dbReference>
<dbReference type="GO" id="GO:0005787">
    <property type="term" value="C:signal peptidase complex"/>
    <property type="evidence" value="ECO:0007669"/>
    <property type="project" value="InterPro"/>
</dbReference>
<dbReference type="OrthoDB" id="29558at2759"/>
<dbReference type="AlphaFoldDB" id="A0A1Y1XQR0"/>
<name>A0A1Y1XQR0_9FUNG</name>
<dbReference type="PANTHER" id="PTHR13085:SF0">
    <property type="entry name" value="SIGNAL PEPTIDASE COMPLEX SUBUNIT 2"/>
    <property type="match status" value="1"/>
</dbReference>
<gene>
    <name evidence="10" type="ORF">K493DRAFT_268605</name>
</gene>
<evidence type="ECO:0000256" key="7">
    <source>
        <dbReference type="ARBA" id="ARBA00023136"/>
    </source>
</evidence>
<comment type="caution">
    <text evidence="10">The sequence shown here is derived from an EMBL/GenBank/DDBJ whole genome shotgun (WGS) entry which is preliminary data.</text>
</comment>
<protein>
    <recommendedName>
        <fullName evidence="3">Signal peptidase complex subunit 2</fullName>
    </recommendedName>
</protein>
<comment type="similarity">
    <text evidence="2">Belongs to the SPCS2 family.</text>
</comment>
<evidence type="ECO:0000256" key="8">
    <source>
        <dbReference type="ARBA" id="ARBA00045608"/>
    </source>
</evidence>
<keyword evidence="11" id="KW-1185">Reference proteome</keyword>
<dbReference type="InParanoid" id="A0A1Y1XQR0"/>
<feature type="transmembrane region" description="Helical" evidence="9">
    <location>
        <begin position="58"/>
        <end position="75"/>
    </location>
</feature>
<dbReference type="InterPro" id="IPR009582">
    <property type="entry name" value="Spc2/SPCS2"/>
</dbReference>
<evidence type="ECO:0000256" key="9">
    <source>
        <dbReference type="SAM" id="Phobius"/>
    </source>
</evidence>
<evidence type="ECO:0000256" key="5">
    <source>
        <dbReference type="ARBA" id="ARBA00022824"/>
    </source>
</evidence>
<keyword evidence="4 9" id="KW-0812">Transmembrane</keyword>
<comment type="subcellular location">
    <subcellularLocation>
        <location evidence="1">Endoplasmic reticulum membrane</location>
        <topology evidence="1">Multi-pass membrane protein</topology>
    </subcellularLocation>
</comment>